<dbReference type="InterPro" id="IPR041916">
    <property type="entry name" value="Anti_sigma_zinc_sf"/>
</dbReference>
<gene>
    <name evidence="3" type="ORF">TMPK1_39760</name>
</gene>
<dbReference type="EMBL" id="BOPV01000001">
    <property type="protein sequence ID" value="GIL41739.1"/>
    <property type="molecule type" value="Genomic_DNA"/>
</dbReference>
<dbReference type="RefSeq" id="WP_420245361.1">
    <property type="nucleotide sequence ID" value="NZ_BOPV01000001.1"/>
</dbReference>
<dbReference type="Proteomes" id="UP000681075">
    <property type="component" value="Unassembled WGS sequence"/>
</dbReference>
<proteinExistence type="predicted"/>
<name>A0A8S8XIF2_9PROT</name>
<feature type="domain" description="Putative zinc-finger" evidence="2">
    <location>
        <begin position="3"/>
        <end position="37"/>
    </location>
</feature>
<organism evidence="3 4">
    <name type="scientific">Roseiterribacter gracilis</name>
    <dbReference type="NCBI Taxonomy" id="2812848"/>
    <lineage>
        <taxon>Bacteria</taxon>
        <taxon>Pseudomonadati</taxon>
        <taxon>Pseudomonadota</taxon>
        <taxon>Alphaproteobacteria</taxon>
        <taxon>Rhodospirillales</taxon>
        <taxon>Roseiterribacteraceae</taxon>
        <taxon>Roseiterribacter</taxon>
    </lineage>
</organism>
<evidence type="ECO:0000313" key="3">
    <source>
        <dbReference type="EMBL" id="GIL41739.1"/>
    </source>
</evidence>
<feature type="transmembrane region" description="Helical" evidence="1">
    <location>
        <begin position="92"/>
        <end position="111"/>
    </location>
</feature>
<reference evidence="3" key="1">
    <citation type="submission" date="2021-02" db="EMBL/GenBank/DDBJ databases">
        <title>Genome sequence of Rhodospirillales sp. strain TMPK1 isolated from soil.</title>
        <authorList>
            <person name="Nakai R."/>
            <person name="Kusada H."/>
            <person name="Tamaki H."/>
        </authorList>
    </citation>
    <scope>NUCLEOTIDE SEQUENCE</scope>
    <source>
        <strain evidence="3">TMPK1</strain>
    </source>
</reference>
<accession>A0A8S8XIF2</accession>
<protein>
    <submittedName>
        <fullName evidence="3">Membrane protein</fullName>
    </submittedName>
</protein>
<sequence length="246" mass="26744">MRCEDALIQISAAVDRELDPARAVKLHDHLETCPTCRAADEQMRVLSSTLRTSLTQYELPAGMAARMRATALATPTLVTSTTPRWVPRASKFAALAASWLLAAYVGMWVALPHMSSDDQLVAAHSRSLQANHLIDVASSDRHTVKPWFADKLSFSPPVVEVDGYQLIGGRLDVLDGKPAAAIVYKRRLHTINLFAAAATPGTTKLSTSVRNGLSLVHWRADGMQMTLVSDINQNELVDLAHALGAR</sequence>
<keyword evidence="4" id="KW-1185">Reference proteome</keyword>
<keyword evidence="1" id="KW-1133">Transmembrane helix</keyword>
<evidence type="ECO:0000313" key="4">
    <source>
        <dbReference type="Proteomes" id="UP000681075"/>
    </source>
</evidence>
<dbReference type="Pfam" id="PF13490">
    <property type="entry name" value="zf-HC2"/>
    <property type="match status" value="1"/>
</dbReference>
<comment type="caution">
    <text evidence="3">The sequence shown here is derived from an EMBL/GenBank/DDBJ whole genome shotgun (WGS) entry which is preliminary data.</text>
</comment>
<keyword evidence="1" id="KW-0812">Transmembrane</keyword>
<keyword evidence="1" id="KW-0472">Membrane</keyword>
<dbReference type="InterPro" id="IPR027383">
    <property type="entry name" value="Znf_put"/>
</dbReference>
<evidence type="ECO:0000259" key="2">
    <source>
        <dbReference type="Pfam" id="PF13490"/>
    </source>
</evidence>
<dbReference type="AlphaFoldDB" id="A0A8S8XIF2"/>
<evidence type="ECO:0000256" key="1">
    <source>
        <dbReference type="SAM" id="Phobius"/>
    </source>
</evidence>
<dbReference type="Gene3D" id="1.10.10.1320">
    <property type="entry name" value="Anti-sigma factor, zinc-finger domain"/>
    <property type="match status" value="1"/>
</dbReference>